<feature type="compositionally biased region" description="Polar residues" evidence="1">
    <location>
        <begin position="192"/>
        <end position="201"/>
    </location>
</feature>
<dbReference type="SMART" id="SM00696">
    <property type="entry name" value="DM9"/>
    <property type="match status" value="1"/>
</dbReference>
<dbReference type="SUPFAM" id="SSF53300">
    <property type="entry name" value="vWA-like"/>
    <property type="match status" value="1"/>
</dbReference>
<evidence type="ECO:0000256" key="1">
    <source>
        <dbReference type="SAM" id="MobiDB-lite"/>
    </source>
</evidence>
<accession>A0A0D0E6F4</accession>
<sequence length="499" mass="55123">MSFRLPKHQPAPLRGSLGRNPLFPPMPDPESTSGVLRQGVNEQRSLYVGEATLTRSRTSSEFGVSRSMTSTEQFKRHGSAVPLVWVLVEDNNIPPNAVPFGEDRQGAPLYIARALLEGGLHLGKAGPQLHGALIGYAGKERTITHYEVLVCASQLRWGFPTSEPHGVLAQGTVILAQQHNEGRHHQHKQHLQRSSYTSTKSHTPHHVSERESLNTTLYCEDIPRYIPDFALEPDREAQLQRLAGVKTVILVDDSISMCEGDLWEQTREALAGIVDISNRYGSKGADIHFMHHDDYAPNMESEAAVKALFNRVQPEGHDTPTGAKLSQLLEHYLPLIEREGSTHEPITIIVITDGVATDQEELLRCIVDAAHRLDRNRVREELFGIQFVQIGTDQAAAEVLHELDDHLVEHYKIRDMVDSTPFNPAQGVFDTEYMLKILLGGIRKDLDNSAPNAMPSVLSPSSLLSPNLGSATLGVPLVPTRPLSAGSHRSTTSARLGRY</sequence>
<dbReference type="Gene3D" id="3.40.50.410">
    <property type="entry name" value="von Willebrand factor, type A domain"/>
    <property type="match status" value="1"/>
</dbReference>
<dbReference type="InterPro" id="IPR006616">
    <property type="entry name" value="DM9_repeat"/>
</dbReference>
<feature type="compositionally biased region" description="Basic residues" evidence="1">
    <location>
        <begin position="182"/>
        <end position="191"/>
    </location>
</feature>
<dbReference type="InterPro" id="IPR036465">
    <property type="entry name" value="vWFA_dom_sf"/>
</dbReference>
<reference evidence="3 4" key="1">
    <citation type="submission" date="2014-04" db="EMBL/GenBank/DDBJ databases">
        <authorList>
            <consortium name="DOE Joint Genome Institute"/>
            <person name="Kuo A."/>
            <person name="Kohler A."/>
            <person name="Jargeat P."/>
            <person name="Nagy L.G."/>
            <person name="Floudas D."/>
            <person name="Copeland A."/>
            <person name="Barry K.W."/>
            <person name="Cichocki N."/>
            <person name="Veneault-Fourrey C."/>
            <person name="LaButti K."/>
            <person name="Lindquist E.A."/>
            <person name="Lipzen A."/>
            <person name="Lundell T."/>
            <person name="Morin E."/>
            <person name="Murat C."/>
            <person name="Sun H."/>
            <person name="Tunlid A."/>
            <person name="Henrissat B."/>
            <person name="Grigoriev I.V."/>
            <person name="Hibbett D.S."/>
            <person name="Martin F."/>
            <person name="Nordberg H.P."/>
            <person name="Cantor M.N."/>
            <person name="Hua S.X."/>
        </authorList>
    </citation>
    <scope>NUCLEOTIDE SEQUENCE [LARGE SCALE GENOMIC DNA]</scope>
    <source>
        <strain evidence="3 4">Ve08.2h10</strain>
    </source>
</reference>
<dbReference type="PROSITE" id="PS50234">
    <property type="entry name" value="VWFA"/>
    <property type="match status" value="1"/>
</dbReference>
<name>A0A0D0E6F4_9AGAM</name>
<dbReference type="InParanoid" id="A0A0D0E6F4"/>
<dbReference type="OrthoDB" id="2142040at2759"/>
<organism evidence="3 4">
    <name type="scientific">Paxillus rubicundulus Ve08.2h10</name>
    <dbReference type="NCBI Taxonomy" id="930991"/>
    <lineage>
        <taxon>Eukaryota</taxon>
        <taxon>Fungi</taxon>
        <taxon>Dikarya</taxon>
        <taxon>Basidiomycota</taxon>
        <taxon>Agaricomycotina</taxon>
        <taxon>Agaricomycetes</taxon>
        <taxon>Agaricomycetidae</taxon>
        <taxon>Boletales</taxon>
        <taxon>Paxilineae</taxon>
        <taxon>Paxillaceae</taxon>
        <taxon>Paxillus</taxon>
    </lineage>
</organism>
<dbReference type="STRING" id="930991.A0A0D0E6F4"/>
<dbReference type="Pfam" id="PF11901">
    <property type="entry name" value="DM9"/>
    <property type="match status" value="1"/>
</dbReference>
<feature type="domain" description="VWFA" evidence="2">
    <location>
        <begin position="246"/>
        <end position="404"/>
    </location>
</feature>
<feature type="region of interest" description="Disordered" evidence="1">
    <location>
        <begin position="180"/>
        <end position="210"/>
    </location>
</feature>
<dbReference type="InterPro" id="IPR002035">
    <property type="entry name" value="VWF_A"/>
</dbReference>
<evidence type="ECO:0000313" key="3">
    <source>
        <dbReference type="EMBL" id="KIK93295.1"/>
    </source>
</evidence>
<keyword evidence="4" id="KW-1185">Reference proteome</keyword>
<feature type="region of interest" description="Disordered" evidence="1">
    <location>
        <begin position="1"/>
        <end position="35"/>
    </location>
</feature>
<proteinExistence type="predicted"/>
<dbReference type="HOGENOM" id="CLU_038386_0_0_1"/>
<protein>
    <recommendedName>
        <fullName evidence="2">VWFA domain-containing protein</fullName>
    </recommendedName>
</protein>
<dbReference type="Proteomes" id="UP000054538">
    <property type="component" value="Unassembled WGS sequence"/>
</dbReference>
<dbReference type="PANTHER" id="PTHR34706">
    <property type="entry name" value="SLR1338 PROTEIN"/>
    <property type="match status" value="1"/>
</dbReference>
<evidence type="ECO:0000313" key="4">
    <source>
        <dbReference type="Proteomes" id="UP000054538"/>
    </source>
</evidence>
<dbReference type="AlphaFoldDB" id="A0A0D0E6F4"/>
<gene>
    <name evidence="3" type="ORF">PAXRUDRAFT_522662</name>
</gene>
<reference evidence="4" key="2">
    <citation type="submission" date="2015-01" db="EMBL/GenBank/DDBJ databases">
        <title>Evolutionary Origins and Diversification of the Mycorrhizal Mutualists.</title>
        <authorList>
            <consortium name="DOE Joint Genome Institute"/>
            <consortium name="Mycorrhizal Genomics Consortium"/>
            <person name="Kohler A."/>
            <person name="Kuo A."/>
            <person name="Nagy L.G."/>
            <person name="Floudas D."/>
            <person name="Copeland A."/>
            <person name="Barry K.W."/>
            <person name="Cichocki N."/>
            <person name="Veneault-Fourrey C."/>
            <person name="LaButti K."/>
            <person name="Lindquist E.A."/>
            <person name="Lipzen A."/>
            <person name="Lundell T."/>
            <person name="Morin E."/>
            <person name="Murat C."/>
            <person name="Riley R."/>
            <person name="Ohm R."/>
            <person name="Sun H."/>
            <person name="Tunlid A."/>
            <person name="Henrissat B."/>
            <person name="Grigoriev I.V."/>
            <person name="Hibbett D.S."/>
            <person name="Martin F."/>
        </authorList>
    </citation>
    <scope>NUCLEOTIDE SEQUENCE [LARGE SCALE GENOMIC DNA]</scope>
    <source>
        <strain evidence="4">Ve08.2h10</strain>
    </source>
</reference>
<dbReference type="PANTHER" id="PTHR34706:SF1">
    <property type="entry name" value="VWFA DOMAIN-CONTAINING PROTEIN"/>
    <property type="match status" value="1"/>
</dbReference>
<feature type="compositionally biased region" description="Polar residues" evidence="1">
    <location>
        <begin position="487"/>
        <end position="499"/>
    </location>
</feature>
<evidence type="ECO:0000259" key="2">
    <source>
        <dbReference type="PROSITE" id="PS50234"/>
    </source>
</evidence>
<feature type="region of interest" description="Disordered" evidence="1">
    <location>
        <begin position="479"/>
        <end position="499"/>
    </location>
</feature>
<dbReference type="EMBL" id="KN825197">
    <property type="protein sequence ID" value="KIK93295.1"/>
    <property type="molecule type" value="Genomic_DNA"/>
</dbReference>